<keyword evidence="6 12" id="KW-0863">Zinc-finger</keyword>
<dbReference type="PANTHER" id="PTHR24408">
    <property type="entry name" value="ZINC FINGER PROTEIN"/>
    <property type="match status" value="1"/>
</dbReference>
<feature type="compositionally biased region" description="Basic and acidic residues" evidence="13">
    <location>
        <begin position="22"/>
        <end position="37"/>
    </location>
</feature>
<dbReference type="Gene3D" id="3.30.160.60">
    <property type="entry name" value="Classic Zinc Finger"/>
    <property type="match status" value="16"/>
</dbReference>
<dbReference type="OrthoDB" id="6105938at2759"/>
<evidence type="ECO:0000256" key="6">
    <source>
        <dbReference type="ARBA" id="ARBA00022771"/>
    </source>
</evidence>
<dbReference type="STRING" id="8364.ENSXETP00000037946"/>
<dbReference type="FunFam" id="3.30.160.60:FF:000180">
    <property type="entry name" value="Zinc finger protein 689"/>
    <property type="match status" value="1"/>
</dbReference>
<evidence type="ECO:0000313" key="16">
    <source>
        <dbReference type="Proteomes" id="UP000008143"/>
    </source>
</evidence>
<comment type="function">
    <text evidence="1">May be involved in transcriptional regulation.</text>
</comment>
<dbReference type="eggNOG" id="KOG1721">
    <property type="taxonomic scope" value="Eukaryota"/>
</dbReference>
<dbReference type="SUPFAM" id="SSF57667">
    <property type="entry name" value="beta-beta-alpha zinc fingers"/>
    <property type="match status" value="10"/>
</dbReference>
<feature type="region of interest" description="Disordered" evidence="13">
    <location>
        <begin position="1"/>
        <end position="37"/>
    </location>
</feature>
<protein>
    <submittedName>
        <fullName evidence="15">Oocyte zinc finger protein XlCOF6-like</fullName>
    </submittedName>
    <submittedName>
        <fullName evidence="17">Oocyte zinc finger protein XlCOF7.1-like isoform X1</fullName>
    </submittedName>
</protein>
<dbReference type="PROSITE" id="PS50157">
    <property type="entry name" value="ZINC_FINGER_C2H2_2"/>
    <property type="match status" value="16"/>
</dbReference>
<feature type="domain" description="C2H2-type" evidence="14">
    <location>
        <begin position="577"/>
        <end position="604"/>
    </location>
</feature>
<keyword evidence="5" id="KW-0677">Repeat</keyword>
<keyword evidence="16" id="KW-1185">Reference proteome</keyword>
<feature type="domain" description="C2H2-type" evidence="14">
    <location>
        <begin position="689"/>
        <end position="716"/>
    </location>
</feature>
<dbReference type="PANTHER" id="PTHR24408:SF65">
    <property type="entry name" value="C2H2-TYPE DOMAIN-CONTAINING PROTEIN"/>
    <property type="match status" value="1"/>
</dbReference>
<dbReference type="FunFam" id="3.30.160.60:FF:000097">
    <property type="entry name" value="Zinc finger protein"/>
    <property type="match status" value="1"/>
</dbReference>
<feature type="domain" description="C2H2-type" evidence="14">
    <location>
        <begin position="465"/>
        <end position="492"/>
    </location>
</feature>
<evidence type="ECO:0000256" key="8">
    <source>
        <dbReference type="ARBA" id="ARBA00023015"/>
    </source>
</evidence>
<comment type="subcellular location">
    <subcellularLocation>
        <location evidence="2">Nucleus</location>
    </subcellularLocation>
</comment>
<keyword evidence="8" id="KW-0805">Transcription regulation</keyword>
<comment type="similarity">
    <text evidence="3">Belongs to the krueppel C2H2-type zinc-finger protein family.</text>
</comment>
<dbReference type="GO" id="GO:0006357">
    <property type="term" value="P:regulation of transcription by RNA polymerase II"/>
    <property type="evidence" value="ECO:0000318"/>
    <property type="project" value="GO_Central"/>
</dbReference>
<dbReference type="InterPro" id="IPR013087">
    <property type="entry name" value="Znf_C2H2_type"/>
</dbReference>
<dbReference type="GO" id="GO:0005634">
    <property type="term" value="C:nucleus"/>
    <property type="evidence" value="ECO:0000318"/>
    <property type="project" value="GO_Central"/>
</dbReference>
<evidence type="ECO:0000313" key="15">
    <source>
        <dbReference type="Ensembl" id="ENSXETP00000037946"/>
    </source>
</evidence>
<organism evidence="15">
    <name type="scientific">Xenopus tropicalis</name>
    <name type="common">Western clawed frog</name>
    <name type="synonym">Silurana tropicalis</name>
    <dbReference type="NCBI Taxonomy" id="8364"/>
    <lineage>
        <taxon>Eukaryota</taxon>
        <taxon>Metazoa</taxon>
        <taxon>Chordata</taxon>
        <taxon>Craniata</taxon>
        <taxon>Vertebrata</taxon>
        <taxon>Euteleostomi</taxon>
        <taxon>Amphibia</taxon>
        <taxon>Batrachia</taxon>
        <taxon>Anura</taxon>
        <taxon>Pipoidea</taxon>
        <taxon>Pipidae</taxon>
        <taxon>Xenopodinae</taxon>
        <taxon>Xenopus</taxon>
        <taxon>Silurana</taxon>
    </lineage>
</organism>
<dbReference type="FunFam" id="3.30.160.60:FF:000706">
    <property type="entry name" value="Zinc finger protein"/>
    <property type="match status" value="1"/>
</dbReference>
<feature type="domain" description="C2H2-type" evidence="14">
    <location>
        <begin position="857"/>
        <end position="884"/>
    </location>
</feature>
<accession>F6Z3V8</accession>
<keyword evidence="11" id="KW-0539">Nucleus</keyword>
<evidence type="ECO:0000256" key="11">
    <source>
        <dbReference type="ARBA" id="ARBA00023242"/>
    </source>
</evidence>
<reference evidence="15" key="1">
    <citation type="journal article" date="2010" name="Science">
        <title>The genome of the Western clawed frog Xenopus tropicalis.</title>
        <authorList>
            <person name="Hellsten U."/>
            <person name="Harland R.M."/>
            <person name="Gilchrist M.J."/>
            <person name="Hendrix D."/>
            <person name="Jurka J."/>
            <person name="Kapitonov V."/>
            <person name="Ovcharenko I."/>
            <person name="Putnam N.H."/>
            <person name="Shu S."/>
            <person name="Taher L."/>
            <person name="Blitz I.L."/>
            <person name="Blumberg B."/>
            <person name="Dichmann D.S."/>
            <person name="Dubchak I."/>
            <person name="Amaya E."/>
            <person name="Detter J.C."/>
            <person name="Fletcher R."/>
            <person name="Gerhard D.S."/>
            <person name="Goodstein D."/>
            <person name="Graves T."/>
            <person name="Grigoriev I.V."/>
            <person name="Grimwood J."/>
            <person name="Kawashima T."/>
            <person name="Lindquist E."/>
            <person name="Lucas S.M."/>
            <person name="Mead P.E."/>
            <person name="Mitros T."/>
            <person name="Ogino H."/>
            <person name="Ohta Y."/>
            <person name="Poliakov A.V."/>
            <person name="Pollet N."/>
            <person name="Robert J."/>
            <person name="Salamov A."/>
            <person name="Sater A.K."/>
            <person name="Schmutz J."/>
            <person name="Terry A."/>
            <person name="Vize P.D."/>
            <person name="Warren W.C."/>
            <person name="Wells D."/>
            <person name="Wills A."/>
            <person name="Wilson R.K."/>
            <person name="Zimmerman L.B."/>
            <person name="Zorn A.M."/>
            <person name="Grainger R."/>
            <person name="Grammer T."/>
            <person name="Khokha M.K."/>
            <person name="Richardson P.M."/>
            <person name="Rokhsar D.S."/>
        </authorList>
    </citation>
    <scope>NUCLEOTIDE SEQUENCE [LARGE SCALE GENOMIC DNA]</scope>
    <source>
        <strain evidence="15">Nigerian</strain>
    </source>
</reference>
<feature type="domain" description="C2H2-type" evidence="14">
    <location>
        <begin position="549"/>
        <end position="576"/>
    </location>
</feature>
<sequence length="918" mass="102136">MGAGKQLRAPPLYRQSHGAPGVREKPPDTGRMMGKKDPLSDRILTLTLEIIRLLTGEDCVVMKKSGDTTPPQSCADCTLGGACRHHVTPTVGALPAPGSALQKENSEKILELISNIIHLLTGEVAIRCEDVAVYFSMEEWEYIRENEALYTGESKENVQQRPPLGCTNEASDEIKAAPEAELPPSNNPGLCTDGNITNTDISMHPAPTEPSPLYDERSQSDLSISELREQRQVMPAEGCSRNKDLPGNSTPSSIKEEYSLRGAEAHCDDRVEALTEQVGRPYTPSPAMGCSLDNDTANSIKQETDSWDIESQSDCGSEALTGTDTSSYGLGHSQSNSDTLLSSPGVRDKAVSCKGAKQSHSTVSKRTGLIHGIDTSSDTLASLYTEEGNQSDCSTNAHTEPTTGTDPSACVGGCSVNTGLPEYTINTSAYASHPGTDASPGKYTFDGYQKPFIDTRNQNTEEKLYVCHECGKSFSHNYLLVRHQRNHSGEKPFSCLECGKSFTHNYLLMRHQRYHTGERPFSCSECGKCFTQVSQLNYHQKSHTGEKPFTCSKCGKCFAYRSYLIIHHRVHTGEKPFTCTECGKCFTHNYLLVRHRKNHSQEKAFACSDCGKSYTHPSQLANHQRNHAREKPYTCTECGKCFSHNYLLLRHQKNHSGEKPFACSKCDRCFAQMSQLNYHLKGHTGEKPFPCPKCGKRFAYHSQLLIHDRTHTGERPYKCMECGKCFTSRSHLNVHLQFHTGEKPFPCTECGKRFTRRSHLSLHYRFHGGEGGYSCSICGKSFSLHSQLNEHLQLHAGAALFKCSECDIYFKSRSVLLEHYRFHTGEKMFYCSECDKCFPSRSQLIVHYRVHMGPNILACPECDEGFERHSQLIEHLRTHTGDKPFSCSECGKCFGFQRNLNAHVRVHSDQEAAGGGVC</sequence>
<name>F6Z3V8_XENTR</name>
<dbReference type="OMA" id="SWERESQ"/>
<dbReference type="GO" id="GO:0003677">
    <property type="term" value="F:DNA binding"/>
    <property type="evidence" value="ECO:0007669"/>
    <property type="project" value="UniProtKB-KW"/>
</dbReference>
<dbReference type="PROSITE" id="PS00028">
    <property type="entry name" value="ZINC_FINGER_C2H2_1"/>
    <property type="match status" value="16"/>
</dbReference>
<feature type="domain" description="C2H2-type" evidence="14">
    <location>
        <begin position="661"/>
        <end position="688"/>
    </location>
</feature>
<feature type="domain" description="C2H2-type" evidence="14">
    <location>
        <begin position="773"/>
        <end position="800"/>
    </location>
</feature>
<evidence type="ECO:0000256" key="13">
    <source>
        <dbReference type="SAM" id="MobiDB-lite"/>
    </source>
</evidence>
<evidence type="ECO:0000256" key="4">
    <source>
        <dbReference type="ARBA" id="ARBA00022723"/>
    </source>
</evidence>
<dbReference type="FunFam" id="3.30.160.60:FF:000446">
    <property type="entry name" value="Zinc finger protein"/>
    <property type="match status" value="1"/>
</dbReference>
<dbReference type="SMART" id="SM00355">
    <property type="entry name" value="ZnF_C2H2"/>
    <property type="match status" value="16"/>
</dbReference>
<dbReference type="Pfam" id="PF12874">
    <property type="entry name" value="zf-met"/>
    <property type="match status" value="1"/>
</dbReference>
<dbReference type="KEGG" id="xtr:100487439"/>
<dbReference type="GeneTree" id="ENSGT00940000164807"/>
<evidence type="ECO:0000256" key="12">
    <source>
        <dbReference type="PROSITE-ProRule" id="PRU00042"/>
    </source>
</evidence>
<dbReference type="GO" id="GO:0000981">
    <property type="term" value="F:DNA-binding transcription factor activity, RNA polymerase II-specific"/>
    <property type="evidence" value="ECO:0000318"/>
    <property type="project" value="GO_Central"/>
</dbReference>
<dbReference type="FunFam" id="3.30.160.60:FF:000358">
    <property type="entry name" value="zinc finger protein 24"/>
    <property type="match status" value="1"/>
</dbReference>
<evidence type="ECO:0000259" key="14">
    <source>
        <dbReference type="PROSITE" id="PS50157"/>
    </source>
</evidence>
<feature type="domain" description="C2H2-type" evidence="14">
    <location>
        <begin position="605"/>
        <end position="632"/>
    </location>
</feature>
<feature type="domain" description="C2H2-type" evidence="14">
    <location>
        <begin position="717"/>
        <end position="744"/>
    </location>
</feature>
<keyword evidence="10" id="KW-0804">Transcription</keyword>
<dbReference type="Pfam" id="PF00096">
    <property type="entry name" value="zf-C2H2"/>
    <property type="match status" value="15"/>
</dbReference>
<evidence type="ECO:0000256" key="3">
    <source>
        <dbReference type="ARBA" id="ARBA00006991"/>
    </source>
</evidence>
<feature type="domain" description="C2H2-type" evidence="14">
    <location>
        <begin position="493"/>
        <end position="520"/>
    </location>
</feature>
<dbReference type="AlphaFoldDB" id="F6Z3V8"/>
<dbReference type="FunFam" id="3.30.160.60:FF:002343">
    <property type="entry name" value="Zinc finger protein 33A"/>
    <property type="match status" value="2"/>
</dbReference>
<evidence type="ECO:0000256" key="1">
    <source>
        <dbReference type="ARBA" id="ARBA00003767"/>
    </source>
</evidence>
<dbReference type="GeneID" id="100487439"/>
<evidence type="ECO:0000313" key="17">
    <source>
        <dbReference type="RefSeq" id="XP_031750845.1"/>
    </source>
</evidence>
<dbReference type="HOGENOM" id="CLU_002678_0_12_1"/>
<dbReference type="SUPFAM" id="SSF109640">
    <property type="entry name" value="KRAB domain (Kruppel-associated box)"/>
    <property type="match status" value="1"/>
</dbReference>
<reference evidence="15" key="2">
    <citation type="submission" date="2011-06" db="UniProtKB">
        <authorList>
            <consortium name="Ensembl"/>
        </authorList>
    </citation>
    <scope>IDENTIFICATION</scope>
</reference>
<keyword evidence="9" id="KW-0238">DNA-binding</keyword>
<dbReference type="Xenbase" id="XB-GENE-29078771">
    <property type="gene designation" value="LOC100487439"/>
</dbReference>
<evidence type="ECO:0000256" key="5">
    <source>
        <dbReference type="ARBA" id="ARBA00022737"/>
    </source>
</evidence>
<keyword evidence="4" id="KW-0479">Metal-binding</keyword>
<dbReference type="FunFam" id="3.30.160.60:FF:002063">
    <property type="entry name" value="RB associated KRAB zinc finger"/>
    <property type="match status" value="1"/>
</dbReference>
<feature type="domain" description="C2H2-type" evidence="14">
    <location>
        <begin position="829"/>
        <end position="856"/>
    </location>
</feature>
<evidence type="ECO:0000313" key="18">
    <source>
        <dbReference type="Xenbase" id="XB-GENE-29078771"/>
    </source>
</evidence>
<feature type="domain" description="C2H2-type" evidence="14">
    <location>
        <begin position="745"/>
        <end position="772"/>
    </location>
</feature>
<dbReference type="FunFam" id="3.30.160.60:FF:001442">
    <property type="entry name" value="zinc finger protein 696"/>
    <property type="match status" value="1"/>
</dbReference>
<feature type="region of interest" description="Disordered" evidence="13">
    <location>
        <begin position="303"/>
        <end position="346"/>
    </location>
</feature>
<dbReference type="Proteomes" id="UP000008143">
    <property type="component" value="Chromosome 1"/>
</dbReference>
<dbReference type="GO" id="GO:0008270">
    <property type="term" value="F:zinc ion binding"/>
    <property type="evidence" value="ECO:0007669"/>
    <property type="project" value="UniProtKB-KW"/>
</dbReference>
<evidence type="ECO:0000256" key="7">
    <source>
        <dbReference type="ARBA" id="ARBA00022833"/>
    </source>
</evidence>
<evidence type="ECO:0000256" key="2">
    <source>
        <dbReference type="ARBA" id="ARBA00004123"/>
    </source>
</evidence>
<dbReference type="InterPro" id="IPR036236">
    <property type="entry name" value="Znf_C2H2_sf"/>
</dbReference>
<feature type="domain" description="C2H2-type" evidence="14">
    <location>
        <begin position="885"/>
        <end position="912"/>
    </location>
</feature>
<dbReference type="Bgee" id="ENSXETG00000017455">
    <property type="expression patterns" value="Expressed in 2-cell stage embryo and 12 other cell types or tissues"/>
</dbReference>
<evidence type="ECO:0000256" key="9">
    <source>
        <dbReference type="ARBA" id="ARBA00023125"/>
    </source>
</evidence>
<feature type="domain" description="C2H2-type" evidence="14">
    <location>
        <begin position="801"/>
        <end position="828"/>
    </location>
</feature>
<feature type="region of interest" description="Disordered" evidence="13">
    <location>
        <begin position="178"/>
        <end position="254"/>
    </location>
</feature>
<dbReference type="Ensembl" id="ENSXETT00000037946">
    <property type="protein sequence ID" value="ENSXETP00000037946"/>
    <property type="gene ID" value="ENSXETG00000017455"/>
</dbReference>
<feature type="compositionally biased region" description="Polar residues" evidence="13">
    <location>
        <begin position="309"/>
        <end position="342"/>
    </location>
</feature>
<gene>
    <name evidence="15 17 18" type="primary">LOC100487439</name>
</gene>
<keyword evidence="7" id="KW-0862">Zinc</keyword>
<dbReference type="FunFam" id="3.30.160.60:FF:001158">
    <property type="entry name" value="zinc finger protein 22"/>
    <property type="match status" value="2"/>
</dbReference>
<evidence type="ECO:0000256" key="10">
    <source>
        <dbReference type="ARBA" id="ARBA00023163"/>
    </source>
</evidence>
<dbReference type="FunFam" id="3.30.160.60:FF:000145">
    <property type="entry name" value="Zinc finger protein 574"/>
    <property type="match status" value="1"/>
</dbReference>
<dbReference type="RefSeq" id="XP_031750845.1">
    <property type="nucleotide sequence ID" value="XM_031894985.1"/>
</dbReference>
<reference evidence="17" key="3">
    <citation type="submission" date="2025-04" db="UniProtKB">
        <authorList>
            <consortium name="RefSeq"/>
        </authorList>
    </citation>
    <scope>IDENTIFICATION</scope>
    <source>
        <strain evidence="17">Nigerian</strain>
        <tissue evidence="17">Liver and blood</tissue>
    </source>
</reference>
<dbReference type="AGR" id="Xenbase:XB-GENE-29078771"/>
<dbReference type="InterPro" id="IPR036051">
    <property type="entry name" value="KRAB_dom_sf"/>
</dbReference>
<feature type="domain" description="C2H2-type" evidence="14">
    <location>
        <begin position="633"/>
        <end position="660"/>
    </location>
</feature>
<dbReference type="PaxDb" id="8364-ENSXETP00000059813"/>
<feature type="domain" description="C2H2-type" evidence="14">
    <location>
        <begin position="521"/>
        <end position="548"/>
    </location>
</feature>
<proteinExistence type="inferred from homology"/>
<dbReference type="FunFam" id="3.30.160.60:FF:001155">
    <property type="entry name" value="Zinc finger 30C"/>
    <property type="match status" value="1"/>
</dbReference>
<dbReference type="FunFam" id="3.30.160.60:FF:000322">
    <property type="entry name" value="GDNF-inducible zinc finger protein 1"/>
    <property type="match status" value="1"/>
</dbReference>